<dbReference type="RefSeq" id="WP_089919472.1">
    <property type="nucleotide sequence ID" value="NZ_FOBB01000009.1"/>
</dbReference>
<dbReference type="Proteomes" id="UP000198984">
    <property type="component" value="Unassembled WGS sequence"/>
</dbReference>
<keyword evidence="1" id="KW-1133">Transmembrane helix</keyword>
<feature type="transmembrane region" description="Helical" evidence="1">
    <location>
        <begin position="76"/>
        <end position="93"/>
    </location>
</feature>
<sequence length="195" mass="22072">MFKIRILHPNTITRLRLQPVVHGMAGLLFFFNAIGIYNSRQPNGFMTTFFLLLGLASLVFPFIMRRFRNFSGANSLMRLLQAFACFSGCLYFLTHLQPLIGVLHLLVGIGLGYIGWTEHNMLQPVYVVLDTIGVTMPTTFSKQVIGWNQLNNVILRNDLLTIDFKNNKIIQLEVLDNIPDIKAAEINGFAKSRIA</sequence>
<evidence type="ECO:0000313" key="2">
    <source>
        <dbReference type="EMBL" id="SEN33215.1"/>
    </source>
</evidence>
<keyword evidence="1" id="KW-0812">Transmembrane</keyword>
<evidence type="ECO:0000256" key="1">
    <source>
        <dbReference type="SAM" id="Phobius"/>
    </source>
</evidence>
<name>A0A1H8FNQ1_9BACT</name>
<organism evidence="2 3">
    <name type="scientific">Chitinophaga rupis</name>
    <dbReference type="NCBI Taxonomy" id="573321"/>
    <lineage>
        <taxon>Bacteria</taxon>
        <taxon>Pseudomonadati</taxon>
        <taxon>Bacteroidota</taxon>
        <taxon>Chitinophagia</taxon>
        <taxon>Chitinophagales</taxon>
        <taxon>Chitinophagaceae</taxon>
        <taxon>Chitinophaga</taxon>
    </lineage>
</organism>
<feature type="transmembrane region" description="Helical" evidence="1">
    <location>
        <begin position="44"/>
        <end position="64"/>
    </location>
</feature>
<evidence type="ECO:0000313" key="3">
    <source>
        <dbReference type="Proteomes" id="UP000198984"/>
    </source>
</evidence>
<accession>A0A1H8FNQ1</accession>
<feature type="transmembrane region" description="Helical" evidence="1">
    <location>
        <begin position="20"/>
        <end position="38"/>
    </location>
</feature>
<protein>
    <submittedName>
        <fullName evidence="2">Uncharacterized protein</fullName>
    </submittedName>
</protein>
<feature type="transmembrane region" description="Helical" evidence="1">
    <location>
        <begin position="99"/>
        <end position="116"/>
    </location>
</feature>
<keyword evidence="1" id="KW-0472">Membrane</keyword>
<dbReference type="AlphaFoldDB" id="A0A1H8FNQ1"/>
<reference evidence="2 3" key="1">
    <citation type="submission" date="2016-10" db="EMBL/GenBank/DDBJ databases">
        <authorList>
            <person name="de Groot N.N."/>
        </authorList>
    </citation>
    <scope>NUCLEOTIDE SEQUENCE [LARGE SCALE GENOMIC DNA]</scope>
    <source>
        <strain evidence="2 3">DSM 21039</strain>
    </source>
</reference>
<dbReference type="STRING" id="573321.SAMN04488505_109251"/>
<dbReference type="EMBL" id="FOBB01000009">
    <property type="protein sequence ID" value="SEN33215.1"/>
    <property type="molecule type" value="Genomic_DNA"/>
</dbReference>
<gene>
    <name evidence="2" type="ORF">SAMN04488505_109251</name>
</gene>
<proteinExistence type="predicted"/>
<dbReference type="OrthoDB" id="660475at2"/>
<keyword evidence="3" id="KW-1185">Reference proteome</keyword>